<comment type="catalytic activity">
    <reaction evidence="1">
        <text>ATP + protein L-histidine = ADP + protein N-phospho-L-histidine.</text>
        <dbReference type="EC" id="2.7.13.3"/>
    </reaction>
</comment>
<dbReference type="NCBIfam" id="TIGR00229">
    <property type="entry name" value="sensory_box"/>
    <property type="match status" value="1"/>
</dbReference>
<dbReference type="Gene3D" id="3.30.450.20">
    <property type="entry name" value="PAS domain"/>
    <property type="match status" value="1"/>
</dbReference>
<dbReference type="CDD" id="cd00130">
    <property type="entry name" value="PAS"/>
    <property type="match status" value="1"/>
</dbReference>
<evidence type="ECO:0000256" key="1">
    <source>
        <dbReference type="ARBA" id="ARBA00000085"/>
    </source>
</evidence>
<dbReference type="Proteomes" id="UP000190092">
    <property type="component" value="Unassembled WGS sequence"/>
</dbReference>
<evidence type="ECO:0000256" key="4">
    <source>
        <dbReference type="ARBA" id="ARBA00022553"/>
    </source>
</evidence>
<dbReference type="PRINTS" id="PR00344">
    <property type="entry name" value="BCTRLSENSOR"/>
</dbReference>
<keyword evidence="10" id="KW-0408">Iron</keyword>
<evidence type="ECO:0000256" key="10">
    <source>
        <dbReference type="ARBA" id="ARBA00023004"/>
    </source>
</evidence>
<dbReference type="InterPro" id="IPR000014">
    <property type="entry name" value="PAS"/>
</dbReference>
<dbReference type="Pfam" id="PF02518">
    <property type="entry name" value="HATPase_c"/>
    <property type="match status" value="1"/>
</dbReference>
<evidence type="ECO:0000256" key="2">
    <source>
        <dbReference type="ARBA" id="ARBA00001971"/>
    </source>
</evidence>
<keyword evidence="6" id="KW-0808">Transferase</keyword>
<dbReference type="EC" id="2.7.13.3" evidence="3"/>
<dbReference type="InterPro" id="IPR013767">
    <property type="entry name" value="PAS_fold"/>
</dbReference>
<evidence type="ECO:0000256" key="7">
    <source>
        <dbReference type="ARBA" id="ARBA00022741"/>
    </source>
</evidence>
<dbReference type="FunFam" id="3.30.450.20:FF:000060">
    <property type="entry name" value="Sensor protein FixL"/>
    <property type="match status" value="1"/>
</dbReference>
<protein>
    <recommendedName>
        <fullName evidence="13">Sensor protein FixL</fullName>
        <ecNumber evidence="3">2.7.13.3</ecNumber>
    </recommendedName>
</protein>
<evidence type="ECO:0000259" key="15">
    <source>
        <dbReference type="PROSITE" id="PS50112"/>
    </source>
</evidence>
<gene>
    <name evidence="16" type="ORF">SAMN02745126_04910</name>
</gene>
<evidence type="ECO:0000256" key="6">
    <source>
        <dbReference type="ARBA" id="ARBA00022679"/>
    </source>
</evidence>
<dbReference type="CDD" id="cd00082">
    <property type="entry name" value="HisKA"/>
    <property type="match status" value="1"/>
</dbReference>
<dbReference type="InterPro" id="IPR004358">
    <property type="entry name" value="Sig_transdc_His_kin-like_C"/>
</dbReference>
<dbReference type="Pfam" id="PF00989">
    <property type="entry name" value="PAS"/>
    <property type="match status" value="1"/>
</dbReference>
<keyword evidence="5" id="KW-0479">Metal-binding</keyword>
<dbReference type="Gene3D" id="3.30.565.10">
    <property type="entry name" value="Histidine kinase-like ATPase, C-terminal domain"/>
    <property type="match status" value="1"/>
</dbReference>
<dbReference type="PROSITE" id="PS50112">
    <property type="entry name" value="PAS"/>
    <property type="match status" value="1"/>
</dbReference>
<evidence type="ECO:0000256" key="9">
    <source>
        <dbReference type="ARBA" id="ARBA00022840"/>
    </source>
</evidence>
<dbReference type="PANTHER" id="PTHR43065">
    <property type="entry name" value="SENSOR HISTIDINE KINASE"/>
    <property type="match status" value="1"/>
</dbReference>
<organism evidence="16 17">
    <name type="scientific">Enhydrobacter aerosaccus</name>
    <dbReference type="NCBI Taxonomy" id="225324"/>
    <lineage>
        <taxon>Bacteria</taxon>
        <taxon>Pseudomonadati</taxon>
        <taxon>Pseudomonadota</taxon>
        <taxon>Alphaproteobacteria</taxon>
        <taxon>Hyphomicrobiales</taxon>
        <taxon>Enhydrobacter</taxon>
    </lineage>
</organism>
<evidence type="ECO:0000256" key="12">
    <source>
        <dbReference type="ARBA" id="ARBA00059827"/>
    </source>
</evidence>
<dbReference type="SUPFAM" id="SSF47384">
    <property type="entry name" value="Homodimeric domain of signal transducing histidine kinase"/>
    <property type="match status" value="1"/>
</dbReference>
<evidence type="ECO:0000256" key="13">
    <source>
        <dbReference type="ARBA" id="ARBA00070616"/>
    </source>
</evidence>
<dbReference type="Pfam" id="PF00512">
    <property type="entry name" value="HisKA"/>
    <property type="match status" value="1"/>
</dbReference>
<dbReference type="InterPro" id="IPR005467">
    <property type="entry name" value="His_kinase_dom"/>
</dbReference>
<dbReference type="SMART" id="SM00388">
    <property type="entry name" value="HisKA"/>
    <property type="match status" value="1"/>
</dbReference>
<dbReference type="Gene3D" id="6.10.250.2580">
    <property type="match status" value="1"/>
</dbReference>
<evidence type="ECO:0000256" key="5">
    <source>
        <dbReference type="ARBA" id="ARBA00022617"/>
    </source>
</evidence>
<dbReference type="InterPro" id="IPR003661">
    <property type="entry name" value="HisK_dim/P_dom"/>
</dbReference>
<dbReference type="InterPro" id="IPR036890">
    <property type="entry name" value="HATPase_C_sf"/>
</dbReference>
<dbReference type="STRING" id="225324.SAMN02745126_04910"/>
<dbReference type="GO" id="GO:0006355">
    <property type="term" value="P:regulation of DNA-templated transcription"/>
    <property type="evidence" value="ECO:0007669"/>
    <property type="project" value="InterPro"/>
</dbReference>
<name>A0A1T4SPM8_9HYPH</name>
<sequence length="390" mass="42829">MTGPGRQNGEQDGETLPRQPERVALLEREAQLRSILETVPDGMIVIDEHGIVQSFSAAAERMFGFTAEEVCGRNVSLLMPSPHRERHDEYIQRYLTTGVRRIVGIGRVVAGQRKDGSTFPIELAVGEVSMAGRRLFTGFIRDVTERQVTRQRLQELQAELSHVSRVSEMGQMASALAHEINQPLTAASNYLQAAQRLHAKRDEAETVRLEEALEKARFQVERASEILRRLRSFIKKGEPEQQAEDIAKLIDEASAIALVGARERGVMVHFHPTPTSGAVFVDRIQIQQVIVNLMRNAIEAMDGSPRRELTVATELAPNGMLAVRVIDTGSGIAPEIAERLFQPFVTTKSAGMGVGLSICRSIIEGHGGQLSVSPNPGGGTIFSFSIPRAK</sequence>
<feature type="domain" description="Histidine kinase" evidence="14">
    <location>
        <begin position="175"/>
        <end position="390"/>
    </location>
</feature>
<evidence type="ECO:0000256" key="11">
    <source>
        <dbReference type="ARBA" id="ARBA00023012"/>
    </source>
</evidence>
<dbReference type="SMART" id="SM00387">
    <property type="entry name" value="HATPase_c"/>
    <property type="match status" value="1"/>
</dbReference>
<dbReference type="SMART" id="SM00091">
    <property type="entry name" value="PAS"/>
    <property type="match status" value="1"/>
</dbReference>
<dbReference type="RefSeq" id="WP_085936666.1">
    <property type="nucleotide sequence ID" value="NZ_FUWJ01000009.1"/>
</dbReference>
<dbReference type="AlphaFoldDB" id="A0A1T4SPM8"/>
<keyword evidence="5" id="KW-0349">Heme</keyword>
<feature type="domain" description="PAS" evidence="15">
    <location>
        <begin position="28"/>
        <end position="98"/>
    </location>
</feature>
<dbReference type="SUPFAM" id="SSF55874">
    <property type="entry name" value="ATPase domain of HSP90 chaperone/DNA topoisomerase II/histidine kinase"/>
    <property type="match status" value="1"/>
</dbReference>
<comment type="cofactor">
    <cofactor evidence="2">
        <name>heme</name>
        <dbReference type="ChEBI" id="CHEBI:30413"/>
    </cofactor>
</comment>
<evidence type="ECO:0000256" key="8">
    <source>
        <dbReference type="ARBA" id="ARBA00022777"/>
    </source>
</evidence>
<evidence type="ECO:0000256" key="3">
    <source>
        <dbReference type="ARBA" id="ARBA00012438"/>
    </source>
</evidence>
<dbReference type="InterPro" id="IPR035965">
    <property type="entry name" value="PAS-like_dom_sf"/>
</dbReference>
<dbReference type="OrthoDB" id="9795133at2"/>
<evidence type="ECO:0000313" key="17">
    <source>
        <dbReference type="Proteomes" id="UP000190092"/>
    </source>
</evidence>
<reference evidence="17" key="1">
    <citation type="submission" date="2017-02" db="EMBL/GenBank/DDBJ databases">
        <authorList>
            <person name="Varghese N."/>
            <person name="Submissions S."/>
        </authorList>
    </citation>
    <scope>NUCLEOTIDE SEQUENCE [LARGE SCALE GENOMIC DNA]</scope>
    <source>
        <strain evidence="17">ATCC 27094</strain>
    </source>
</reference>
<dbReference type="SUPFAM" id="SSF55785">
    <property type="entry name" value="PYP-like sensor domain (PAS domain)"/>
    <property type="match status" value="1"/>
</dbReference>
<keyword evidence="8 16" id="KW-0418">Kinase</keyword>
<dbReference type="Gene3D" id="1.10.287.130">
    <property type="match status" value="1"/>
</dbReference>
<accession>A0A1T4SPM8</accession>
<evidence type="ECO:0000313" key="16">
    <source>
        <dbReference type="EMBL" id="SKA30220.1"/>
    </source>
</evidence>
<dbReference type="InterPro" id="IPR036097">
    <property type="entry name" value="HisK_dim/P_sf"/>
</dbReference>
<dbReference type="PANTHER" id="PTHR43065:SF42">
    <property type="entry name" value="TWO-COMPONENT SENSOR PPRA"/>
    <property type="match status" value="1"/>
</dbReference>
<comment type="function">
    <text evidence="12">Putative oxygen sensor; modulates the activity of FixJ, a transcriptional activator of nitrogen fixation fixK gene. FixL probably acts as a kinase that phosphorylates FixJ.</text>
</comment>
<dbReference type="GO" id="GO:0005524">
    <property type="term" value="F:ATP binding"/>
    <property type="evidence" value="ECO:0007669"/>
    <property type="project" value="UniProtKB-KW"/>
</dbReference>
<dbReference type="EMBL" id="FUWJ01000009">
    <property type="protein sequence ID" value="SKA30220.1"/>
    <property type="molecule type" value="Genomic_DNA"/>
</dbReference>
<dbReference type="PROSITE" id="PS50109">
    <property type="entry name" value="HIS_KIN"/>
    <property type="match status" value="1"/>
</dbReference>
<keyword evidence="11" id="KW-0902">Two-component regulatory system</keyword>
<proteinExistence type="predicted"/>
<keyword evidence="4" id="KW-0597">Phosphoprotein</keyword>
<dbReference type="InterPro" id="IPR003594">
    <property type="entry name" value="HATPase_dom"/>
</dbReference>
<dbReference type="GO" id="GO:0000155">
    <property type="term" value="F:phosphorelay sensor kinase activity"/>
    <property type="evidence" value="ECO:0007669"/>
    <property type="project" value="InterPro"/>
</dbReference>
<evidence type="ECO:0000259" key="14">
    <source>
        <dbReference type="PROSITE" id="PS50109"/>
    </source>
</evidence>
<keyword evidence="9" id="KW-0067">ATP-binding</keyword>
<keyword evidence="17" id="KW-1185">Reference proteome</keyword>
<keyword evidence="7" id="KW-0547">Nucleotide-binding</keyword>